<dbReference type="InterPro" id="IPR041122">
    <property type="entry name" value="RecJ_OB"/>
</dbReference>
<proteinExistence type="inferred from homology"/>
<dbReference type="InterPro" id="IPR004610">
    <property type="entry name" value="RecJ"/>
</dbReference>
<reference evidence="10 11" key="1">
    <citation type="submission" date="2020-11" db="EMBL/GenBank/DDBJ databases">
        <title>Draft genome sequencing of a Lachnospiraceae strain isolated from anoxic soil subjected to BSD treatment.</title>
        <authorList>
            <person name="Uek A."/>
            <person name="Tonouchi A."/>
        </authorList>
    </citation>
    <scope>NUCLEOTIDE SEQUENCE [LARGE SCALE GENOMIC DNA]</scope>
    <source>
        <strain evidence="10 11">TB5</strain>
    </source>
</reference>
<dbReference type="GO" id="GO:0008409">
    <property type="term" value="F:5'-3' exonuclease activity"/>
    <property type="evidence" value="ECO:0007669"/>
    <property type="project" value="InterPro"/>
</dbReference>
<dbReference type="Pfam" id="PF01368">
    <property type="entry name" value="DHH"/>
    <property type="match status" value="1"/>
</dbReference>
<dbReference type="KEGG" id="ahb:bsdtb5_12170"/>
<evidence type="ECO:0000259" key="7">
    <source>
        <dbReference type="Pfam" id="PF01368"/>
    </source>
</evidence>
<evidence type="ECO:0000313" key="10">
    <source>
        <dbReference type="EMBL" id="BCN29922.1"/>
    </source>
</evidence>
<dbReference type="GO" id="GO:0003676">
    <property type="term" value="F:nucleic acid binding"/>
    <property type="evidence" value="ECO:0007669"/>
    <property type="project" value="InterPro"/>
</dbReference>
<keyword evidence="4" id="KW-0378">Hydrolase</keyword>
<feature type="domain" description="DDH" evidence="7">
    <location>
        <begin position="77"/>
        <end position="218"/>
    </location>
</feature>
<evidence type="ECO:0000259" key="9">
    <source>
        <dbReference type="Pfam" id="PF17768"/>
    </source>
</evidence>
<gene>
    <name evidence="10" type="primary">recJ</name>
    <name evidence="10" type="ORF">bsdtb5_12170</name>
</gene>
<protein>
    <recommendedName>
        <fullName evidence="2">Single-stranded-DNA-specific exonuclease RecJ</fullName>
    </recommendedName>
</protein>
<evidence type="ECO:0000256" key="5">
    <source>
        <dbReference type="ARBA" id="ARBA00022839"/>
    </source>
</evidence>
<dbReference type="InterPro" id="IPR003156">
    <property type="entry name" value="DHHA1_dom"/>
</dbReference>
<evidence type="ECO:0000256" key="3">
    <source>
        <dbReference type="ARBA" id="ARBA00022722"/>
    </source>
</evidence>
<keyword evidence="3" id="KW-0540">Nuclease</keyword>
<evidence type="ECO:0000259" key="8">
    <source>
        <dbReference type="Pfam" id="PF02272"/>
    </source>
</evidence>
<keyword evidence="11" id="KW-1185">Reference proteome</keyword>
<feature type="coiled-coil region" evidence="6">
    <location>
        <begin position="310"/>
        <end position="337"/>
    </location>
</feature>
<dbReference type="GO" id="GO:0006281">
    <property type="term" value="P:DNA repair"/>
    <property type="evidence" value="ECO:0007669"/>
    <property type="project" value="InterPro"/>
</dbReference>
<accession>A0A7R7EJG6</accession>
<keyword evidence="5 10" id="KW-0269">Exonuclease</keyword>
<evidence type="ECO:0000256" key="1">
    <source>
        <dbReference type="ARBA" id="ARBA00005915"/>
    </source>
</evidence>
<dbReference type="Gene3D" id="3.10.310.30">
    <property type="match status" value="1"/>
</dbReference>
<dbReference type="RefSeq" id="WP_271715176.1">
    <property type="nucleotide sequence ID" value="NZ_AP024169.1"/>
</dbReference>
<dbReference type="AlphaFoldDB" id="A0A7R7EJG6"/>
<dbReference type="SUPFAM" id="SSF64182">
    <property type="entry name" value="DHH phosphoesterases"/>
    <property type="match status" value="1"/>
</dbReference>
<evidence type="ECO:0000256" key="4">
    <source>
        <dbReference type="ARBA" id="ARBA00022801"/>
    </source>
</evidence>
<evidence type="ECO:0000313" key="11">
    <source>
        <dbReference type="Proteomes" id="UP000595897"/>
    </source>
</evidence>
<dbReference type="Pfam" id="PF02272">
    <property type="entry name" value="DHHA1"/>
    <property type="match status" value="1"/>
</dbReference>
<dbReference type="InterPro" id="IPR001667">
    <property type="entry name" value="DDH_dom"/>
</dbReference>
<feature type="domain" description="DHHA1" evidence="8">
    <location>
        <begin position="354"/>
        <end position="446"/>
    </location>
</feature>
<keyword evidence="6" id="KW-0175">Coiled coil</keyword>
<name>A0A7R7EJG6_9FIRM</name>
<organism evidence="10 11">
    <name type="scientific">Anaeromicropila herbilytica</name>
    <dbReference type="NCBI Taxonomy" id="2785025"/>
    <lineage>
        <taxon>Bacteria</taxon>
        <taxon>Bacillati</taxon>
        <taxon>Bacillota</taxon>
        <taxon>Clostridia</taxon>
        <taxon>Lachnospirales</taxon>
        <taxon>Lachnospiraceae</taxon>
        <taxon>Anaeromicropila</taxon>
    </lineage>
</organism>
<comment type="similarity">
    <text evidence="1">Belongs to the RecJ family.</text>
</comment>
<dbReference type="NCBIfam" id="TIGR00644">
    <property type="entry name" value="recJ"/>
    <property type="match status" value="1"/>
</dbReference>
<feature type="domain" description="RecJ OB" evidence="9">
    <location>
        <begin position="461"/>
        <end position="586"/>
    </location>
</feature>
<dbReference type="InterPro" id="IPR051673">
    <property type="entry name" value="SSDNA_exonuclease_RecJ"/>
</dbReference>
<dbReference type="Proteomes" id="UP000595897">
    <property type="component" value="Chromosome"/>
</dbReference>
<dbReference type="Gene3D" id="3.90.1640.30">
    <property type="match status" value="1"/>
</dbReference>
<evidence type="ECO:0000256" key="6">
    <source>
        <dbReference type="SAM" id="Coils"/>
    </source>
</evidence>
<dbReference type="GO" id="GO:0006310">
    <property type="term" value="P:DNA recombination"/>
    <property type="evidence" value="ECO:0007669"/>
    <property type="project" value="InterPro"/>
</dbReference>
<dbReference type="PANTHER" id="PTHR30255">
    <property type="entry name" value="SINGLE-STRANDED-DNA-SPECIFIC EXONUCLEASE RECJ"/>
    <property type="match status" value="1"/>
</dbReference>
<dbReference type="InterPro" id="IPR038763">
    <property type="entry name" value="DHH_sf"/>
</dbReference>
<sequence length="589" mass="66632">MEKWFIKNKKADFSLIAKQYHISEILARLIVNRNISSKEELNQYLHGTLQDMNNPYELKDVRKASNLLIDKIREGKRIRVVGDYDVDGVVATYVLYTALKRCGANVDYEIPDRMKDGYGINISIIDAAYAEKIDTIITCDNGIAAINQVKHAKELGMTVIITDHHDIPFVEEGVDRKYIVPEADAVINPKQLDCTYPFEGICGATVAFKLIQVLYEECGIEKWESDRLIEFVSIATVCDVMDLVNENRIIVKHGLKMLSSTSHLGLKALIEESKLNANCITVYHLGFIIGPCINASGRLESAKVGLRLLLSEDENEARLLAKKLKNLNDERKDLTSEGLVKAVEIIENSEIKSDKVIVVYIEDCHESLAGIIAGRIKEKYNKPTIVLTKAEEGVKGSARSIEEYNMFEELNKCKHLLSKFGGHPMAAGLSLEEENIELLRKELNGYTTLTDYDLQRKVSFDMVLPFQHISYNLIDEIGKLEPYGKGNTKPLFAIKDVNVLKAFVLGANRNVIKLTVRDESSDYQSSYSAMIFGDVEGFERKVIDKYGEEQLKALYQGIQNMVRMDLVFYPDINEYQGNKNIQVIVQNYR</sequence>
<dbReference type="Pfam" id="PF17768">
    <property type="entry name" value="RecJ_OB"/>
    <property type="match status" value="1"/>
</dbReference>
<evidence type="ECO:0000256" key="2">
    <source>
        <dbReference type="ARBA" id="ARBA00019841"/>
    </source>
</evidence>
<dbReference type="EMBL" id="AP024169">
    <property type="protein sequence ID" value="BCN29922.1"/>
    <property type="molecule type" value="Genomic_DNA"/>
</dbReference>
<dbReference type="PANTHER" id="PTHR30255:SF2">
    <property type="entry name" value="SINGLE-STRANDED-DNA-SPECIFIC EXONUCLEASE RECJ"/>
    <property type="match status" value="1"/>
</dbReference>